<organism evidence="1 2">
    <name type="scientific">Caldicellulosiruptor bescii</name>
    <name type="common">Anaerocellum thermophilum</name>
    <dbReference type="NCBI Taxonomy" id="31899"/>
    <lineage>
        <taxon>Bacteria</taxon>
        <taxon>Bacillati</taxon>
        <taxon>Bacillota</taxon>
        <taxon>Bacillota incertae sedis</taxon>
        <taxon>Caldicellulosiruptorales</taxon>
        <taxon>Caldicellulosiruptoraceae</taxon>
        <taxon>Caldicellulosiruptor</taxon>
    </lineage>
</organism>
<dbReference type="Proteomes" id="UP000196803">
    <property type="component" value="Unassembled WGS sequence"/>
</dbReference>
<sequence length="335" mass="39976">MEIFIEAKSTFYKALEEIINRAHENGTISQKEIYDILTKYNCNFPVIEDRIFARNHSYQKNIYVLKPHESKTYRLRINTKIEPYVTNLEIMWLKLIMSSRYANLFLDSSTIEKIKKLKTPNVLPIDMNIIVPKNYSKILLREDIKILAPKLRIISKSILEKRILRYTYTARNRQVFKDTIGIPVKIQYSLKDDMFYAIFYSPLHKTFAKCIIQNIDEIKPEEGNFDREQVLKEYEIYLKNAKSKQPIIIEVMNTRNALEKAFCMFSSFEKSARYLKEKNRHEIRIYYYDFEEAEIISRILYLGKNVVVTEPQHIRENIISRVKEALKVYCNNYIV</sequence>
<comment type="caution">
    <text evidence="1">The sequence shown here is derived from an EMBL/GenBank/DDBJ whole genome shotgun (WGS) entry which is preliminary data.</text>
</comment>
<gene>
    <name evidence="1" type="ORF">SAMN05216240_0292</name>
</gene>
<reference evidence="1 2" key="1">
    <citation type="submission" date="2017-05" db="EMBL/GenBank/DDBJ databases">
        <authorList>
            <person name="Varghese N."/>
            <person name="Submissions S."/>
        </authorList>
    </citation>
    <scope>NUCLEOTIDE SEQUENCE [LARGE SCALE GENOMIC DNA]</scope>
    <source>
        <strain evidence="1 2">MACB1020</strain>
    </source>
</reference>
<accession>A0ABY1S580</accession>
<dbReference type="RefSeq" id="WP_015909032.1">
    <property type="nucleotide sequence ID" value="NZ_FUZJ01000001.1"/>
</dbReference>
<protein>
    <submittedName>
        <fullName evidence="1">WYL domain-containing protein</fullName>
    </submittedName>
</protein>
<evidence type="ECO:0000313" key="1">
    <source>
        <dbReference type="EMBL" id="SMR91178.1"/>
    </source>
</evidence>
<name>A0ABY1S580_CALBS</name>
<dbReference type="GeneID" id="31774095"/>
<proteinExistence type="predicted"/>
<dbReference type="EMBL" id="FXXC01000001">
    <property type="protein sequence ID" value="SMR91178.1"/>
    <property type="molecule type" value="Genomic_DNA"/>
</dbReference>
<evidence type="ECO:0000313" key="2">
    <source>
        <dbReference type="Proteomes" id="UP000196803"/>
    </source>
</evidence>
<keyword evidence="2" id="KW-1185">Reference proteome</keyword>